<evidence type="ECO:0000313" key="1">
    <source>
        <dbReference type="EMBL" id="TFK58240.1"/>
    </source>
</evidence>
<dbReference type="Proteomes" id="UP000308600">
    <property type="component" value="Unassembled WGS sequence"/>
</dbReference>
<keyword evidence="2" id="KW-1185">Reference proteome</keyword>
<evidence type="ECO:0000313" key="2">
    <source>
        <dbReference type="Proteomes" id="UP000308600"/>
    </source>
</evidence>
<organism evidence="1 2">
    <name type="scientific">Pluteus cervinus</name>
    <dbReference type="NCBI Taxonomy" id="181527"/>
    <lineage>
        <taxon>Eukaryota</taxon>
        <taxon>Fungi</taxon>
        <taxon>Dikarya</taxon>
        <taxon>Basidiomycota</taxon>
        <taxon>Agaricomycotina</taxon>
        <taxon>Agaricomycetes</taxon>
        <taxon>Agaricomycetidae</taxon>
        <taxon>Agaricales</taxon>
        <taxon>Pluteineae</taxon>
        <taxon>Pluteaceae</taxon>
        <taxon>Pluteus</taxon>
    </lineage>
</organism>
<sequence>MAAKSGIQILSKLTLERPSLRFQLRTRESKCNCKEGHVFEMRVQKALVQIDENAITSTCSAFSQAISTYQSGFSTKQLSGKVFQQAQKLFVTMSKAPLDESVAVSVAPFWDILANMSNYSNITQIDTIMTCRRVMMLFHELHVWLADIIDAARNFNSLESTDSVPPWVVTLWHRIDTLTLTHGSQGRRNKEATPPIHLNSISFLPTLQPPVVYEFKCPLRISLENKEELVAEKVIDAIRTFLRFPTGPHAIFQQDLLDAIYKTDSTLLYLRPIWDMFTLPDQVVWQRCKKAQIGSTVHARRSVDCFVEELNKHAILDISTSESEAFEDLAHLTQDWIHLSKPRTSPDEIQVSDFSPVSFDDAATEIIDFLDTLYPLVEHSLASCRNSPNMLLAAAAKRLDFYSPFRQLAPTIAHAMTTLYSNTTRLTTNVGLVNAVCFRGLFYGSQWARNHLTWFDSIEDWTSYYSAFSRIPKGANKERYFISVNPYGTPNSRRSTNWVEDNFQVMRQLQEDEKDWTTFLATFNQDYLSLFKYLLQFKGIGPLTALLLIGDLVAAQVVAEPSVNQWSHLIFRVSKGGIRGLRKLSLIPYTGTVEGLEESQVVQDAFDGLHSAIANKWDVVKQEKVGYNLIMLEHALCKYSRMVKT</sequence>
<name>A0ACD2ZXV7_9AGAR</name>
<protein>
    <submittedName>
        <fullName evidence="1">Uncharacterized protein</fullName>
    </submittedName>
</protein>
<accession>A0ACD2ZXV7</accession>
<dbReference type="EMBL" id="ML209517">
    <property type="protein sequence ID" value="TFK58240.1"/>
    <property type="molecule type" value="Genomic_DNA"/>
</dbReference>
<proteinExistence type="predicted"/>
<reference evidence="1 2" key="1">
    <citation type="journal article" date="2019" name="Nat. Ecol. Evol.">
        <title>Megaphylogeny resolves global patterns of mushroom evolution.</title>
        <authorList>
            <person name="Varga T."/>
            <person name="Krizsan K."/>
            <person name="Foldi C."/>
            <person name="Dima B."/>
            <person name="Sanchez-Garcia M."/>
            <person name="Sanchez-Ramirez S."/>
            <person name="Szollosi G.J."/>
            <person name="Szarkandi J.G."/>
            <person name="Papp V."/>
            <person name="Albert L."/>
            <person name="Andreopoulos W."/>
            <person name="Angelini C."/>
            <person name="Antonin V."/>
            <person name="Barry K.W."/>
            <person name="Bougher N.L."/>
            <person name="Buchanan P."/>
            <person name="Buyck B."/>
            <person name="Bense V."/>
            <person name="Catcheside P."/>
            <person name="Chovatia M."/>
            <person name="Cooper J."/>
            <person name="Damon W."/>
            <person name="Desjardin D."/>
            <person name="Finy P."/>
            <person name="Geml J."/>
            <person name="Haridas S."/>
            <person name="Hughes K."/>
            <person name="Justo A."/>
            <person name="Karasinski D."/>
            <person name="Kautmanova I."/>
            <person name="Kiss B."/>
            <person name="Kocsube S."/>
            <person name="Kotiranta H."/>
            <person name="LaButti K.M."/>
            <person name="Lechner B.E."/>
            <person name="Liimatainen K."/>
            <person name="Lipzen A."/>
            <person name="Lukacs Z."/>
            <person name="Mihaltcheva S."/>
            <person name="Morgado L.N."/>
            <person name="Niskanen T."/>
            <person name="Noordeloos M.E."/>
            <person name="Ohm R.A."/>
            <person name="Ortiz-Santana B."/>
            <person name="Ovrebo C."/>
            <person name="Racz N."/>
            <person name="Riley R."/>
            <person name="Savchenko A."/>
            <person name="Shiryaev A."/>
            <person name="Soop K."/>
            <person name="Spirin V."/>
            <person name="Szebenyi C."/>
            <person name="Tomsovsky M."/>
            <person name="Tulloss R.E."/>
            <person name="Uehling J."/>
            <person name="Grigoriev I.V."/>
            <person name="Vagvolgyi C."/>
            <person name="Papp T."/>
            <person name="Martin F.M."/>
            <person name="Miettinen O."/>
            <person name="Hibbett D.S."/>
            <person name="Nagy L.G."/>
        </authorList>
    </citation>
    <scope>NUCLEOTIDE SEQUENCE [LARGE SCALE GENOMIC DNA]</scope>
    <source>
        <strain evidence="1 2">NL-1719</strain>
    </source>
</reference>
<gene>
    <name evidence="1" type="ORF">BDN72DRAFT_906932</name>
</gene>